<feature type="domain" description="Galactokinase N-terminal" evidence="15">
    <location>
        <begin position="16"/>
        <end position="64"/>
    </location>
</feature>
<feature type="domain" description="GHMP kinase N-terminal" evidence="13">
    <location>
        <begin position="104"/>
        <end position="186"/>
    </location>
</feature>
<comment type="pathway">
    <text evidence="11">Carbohydrate metabolism; galactose metabolism.</text>
</comment>
<dbReference type="NCBIfam" id="NF003705">
    <property type="entry name" value="PRK05322.1"/>
    <property type="match status" value="1"/>
</dbReference>
<keyword evidence="4 11" id="KW-0479">Metal-binding</keyword>
<dbReference type="InterPro" id="IPR036554">
    <property type="entry name" value="GHMP_kinase_C_sf"/>
</dbReference>
<keyword evidence="8 11" id="KW-0460">Magnesium</keyword>
<dbReference type="PROSITE" id="PS00106">
    <property type="entry name" value="GALACTOKINASE"/>
    <property type="match status" value="1"/>
</dbReference>
<evidence type="ECO:0000256" key="7">
    <source>
        <dbReference type="ARBA" id="ARBA00022840"/>
    </source>
</evidence>
<dbReference type="SUPFAM" id="SSF55060">
    <property type="entry name" value="GHMP Kinase, C-terminal domain"/>
    <property type="match status" value="1"/>
</dbReference>
<dbReference type="HAMAP" id="MF_00246">
    <property type="entry name" value="Galactokinase"/>
    <property type="match status" value="1"/>
</dbReference>
<dbReference type="FunFam" id="3.30.70.890:FF:000001">
    <property type="entry name" value="Galactokinase"/>
    <property type="match status" value="1"/>
</dbReference>
<dbReference type="PIRSF" id="PIRSF000530">
    <property type="entry name" value="Galactokinase"/>
    <property type="match status" value="1"/>
</dbReference>
<evidence type="ECO:0000256" key="11">
    <source>
        <dbReference type="HAMAP-Rule" id="MF_00246"/>
    </source>
</evidence>
<dbReference type="GO" id="GO:0000287">
    <property type="term" value="F:magnesium ion binding"/>
    <property type="evidence" value="ECO:0007669"/>
    <property type="project" value="UniProtKB-UniRule"/>
</dbReference>
<comment type="function">
    <text evidence="11">Catalyzes the transfer of the gamma-phosphate of ATP to D-galactose to form alpha-D-galactose-1-phosphate (Gal-1-P).</text>
</comment>
<evidence type="ECO:0000256" key="4">
    <source>
        <dbReference type="ARBA" id="ARBA00022723"/>
    </source>
</evidence>
<dbReference type="InterPro" id="IPR014721">
    <property type="entry name" value="Ribsml_uS5_D2-typ_fold_subgr"/>
</dbReference>
<keyword evidence="3 11" id="KW-0808">Transferase</keyword>
<evidence type="ECO:0000259" key="15">
    <source>
        <dbReference type="Pfam" id="PF10509"/>
    </source>
</evidence>
<evidence type="ECO:0000313" key="16">
    <source>
        <dbReference type="EMBL" id="CAA9227205.1"/>
    </source>
</evidence>
<keyword evidence="2 11" id="KW-0963">Cytoplasm</keyword>
<dbReference type="Pfam" id="PF08544">
    <property type="entry name" value="GHMP_kinases_C"/>
    <property type="match status" value="1"/>
</dbReference>
<feature type="active site" description="Proton acceptor" evidence="11">
    <location>
        <position position="179"/>
    </location>
</feature>
<dbReference type="PANTHER" id="PTHR10457">
    <property type="entry name" value="MEVALONATE KINASE/GALACTOKINASE"/>
    <property type="match status" value="1"/>
</dbReference>
<dbReference type="Pfam" id="PF00288">
    <property type="entry name" value="GHMP_kinases_N"/>
    <property type="match status" value="1"/>
</dbReference>
<evidence type="ECO:0000256" key="9">
    <source>
        <dbReference type="ARBA" id="ARBA00023144"/>
    </source>
</evidence>
<dbReference type="InterPro" id="IPR019741">
    <property type="entry name" value="Galactokinase_CS"/>
</dbReference>
<dbReference type="NCBIfam" id="TIGR00131">
    <property type="entry name" value="gal_kin"/>
    <property type="match status" value="1"/>
</dbReference>
<accession>A0A6J4HP97</accession>
<keyword evidence="10 11" id="KW-0119">Carbohydrate metabolism</keyword>
<evidence type="ECO:0000256" key="8">
    <source>
        <dbReference type="ARBA" id="ARBA00022842"/>
    </source>
</evidence>
<dbReference type="PROSITE" id="PS00627">
    <property type="entry name" value="GHMP_KINASES_ATP"/>
    <property type="match status" value="1"/>
</dbReference>
<dbReference type="AlphaFoldDB" id="A0A6J4HP97"/>
<feature type="site" description="Transition state stabilizer" evidence="11">
    <location>
        <position position="35"/>
    </location>
</feature>
<comment type="catalytic activity">
    <reaction evidence="11">
        <text>alpha-D-galactose + ATP = alpha-D-galactose 1-phosphate + ADP + H(+)</text>
        <dbReference type="Rhea" id="RHEA:13553"/>
        <dbReference type="ChEBI" id="CHEBI:15378"/>
        <dbReference type="ChEBI" id="CHEBI:28061"/>
        <dbReference type="ChEBI" id="CHEBI:30616"/>
        <dbReference type="ChEBI" id="CHEBI:58336"/>
        <dbReference type="ChEBI" id="CHEBI:456216"/>
        <dbReference type="EC" id="2.7.1.6"/>
    </reaction>
</comment>
<evidence type="ECO:0000256" key="3">
    <source>
        <dbReference type="ARBA" id="ARBA00022679"/>
    </source>
</evidence>
<feature type="binding site" evidence="11">
    <location>
        <begin position="41"/>
        <end position="44"/>
    </location>
    <ligand>
        <name>substrate</name>
    </ligand>
</feature>
<feature type="binding site" evidence="11">
    <location>
        <position position="228"/>
    </location>
    <ligand>
        <name>substrate</name>
    </ligand>
</feature>
<dbReference type="InterPro" id="IPR006203">
    <property type="entry name" value="GHMP_knse_ATP-bd_CS"/>
</dbReference>
<gene>
    <name evidence="11" type="primary">galK</name>
    <name evidence="16" type="ORF">AVDCRST_MAG77-810</name>
</gene>
<comment type="caution">
    <text evidence="11">Lacks conserved residue(s) required for the propagation of feature annotation.</text>
</comment>
<evidence type="ECO:0000256" key="2">
    <source>
        <dbReference type="ARBA" id="ARBA00022490"/>
    </source>
</evidence>
<keyword evidence="9 11" id="KW-0299">Galactose metabolism</keyword>
<evidence type="ECO:0000256" key="12">
    <source>
        <dbReference type="NCBIfam" id="TIGR00131"/>
    </source>
</evidence>
<dbReference type="GO" id="GO:0004335">
    <property type="term" value="F:galactokinase activity"/>
    <property type="evidence" value="ECO:0007669"/>
    <property type="project" value="UniProtKB-UniRule"/>
</dbReference>
<feature type="domain" description="GHMP kinase C-terminal" evidence="14">
    <location>
        <begin position="289"/>
        <end position="369"/>
    </location>
</feature>
<dbReference type="InterPro" id="IPR006206">
    <property type="entry name" value="Mevalonate/galactokinase"/>
</dbReference>
<comment type="similarity">
    <text evidence="1 11">Belongs to the GHMP kinase family. GalK subfamily.</text>
</comment>
<dbReference type="InterPro" id="IPR020568">
    <property type="entry name" value="Ribosomal_Su5_D2-typ_SF"/>
</dbReference>
<dbReference type="Gene3D" id="3.30.70.890">
    <property type="entry name" value="GHMP kinase, C-terminal domain"/>
    <property type="match status" value="1"/>
</dbReference>
<proteinExistence type="inferred from homology"/>
<organism evidence="16">
    <name type="scientific">uncultured Chloroflexota bacterium</name>
    <dbReference type="NCBI Taxonomy" id="166587"/>
    <lineage>
        <taxon>Bacteria</taxon>
        <taxon>Bacillati</taxon>
        <taxon>Chloroflexota</taxon>
        <taxon>environmental samples</taxon>
    </lineage>
</organism>
<dbReference type="EMBL" id="CADCTC010000051">
    <property type="protein sequence ID" value="CAA9227205.1"/>
    <property type="molecule type" value="Genomic_DNA"/>
</dbReference>
<dbReference type="PRINTS" id="PR00473">
    <property type="entry name" value="GALCTOKINASE"/>
</dbReference>
<evidence type="ECO:0000259" key="13">
    <source>
        <dbReference type="Pfam" id="PF00288"/>
    </source>
</evidence>
<dbReference type="SUPFAM" id="SSF54211">
    <property type="entry name" value="Ribosomal protein S5 domain 2-like"/>
    <property type="match status" value="1"/>
</dbReference>
<dbReference type="InterPro" id="IPR013750">
    <property type="entry name" value="GHMP_kinase_C_dom"/>
</dbReference>
<name>A0A6J4HP97_9CHLR</name>
<keyword evidence="5 11" id="KW-0547">Nucleotide-binding</keyword>
<dbReference type="InterPro" id="IPR022963">
    <property type="entry name" value="Galactokinase_bac"/>
</dbReference>
<dbReference type="PRINTS" id="PR00959">
    <property type="entry name" value="MEVGALKINASE"/>
</dbReference>
<feature type="binding site" evidence="11">
    <location>
        <position position="135"/>
    </location>
    <ligand>
        <name>Mg(2+)</name>
        <dbReference type="ChEBI" id="CHEBI:18420"/>
    </ligand>
</feature>
<dbReference type="InterPro" id="IPR000705">
    <property type="entry name" value="Galactokinase"/>
</dbReference>
<keyword evidence="6 11" id="KW-0418">Kinase</keyword>
<dbReference type="GO" id="GO:0005829">
    <property type="term" value="C:cytosol"/>
    <property type="evidence" value="ECO:0007669"/>
    <property type="project" value="TreeGrafter"/>
</dbReference>
<protein>
    <recommendedName>
        <fullName evidence="11 12">Galactokinase</fullName>
        <ecNumber evidence="11 12">2.7.1.6</ecNumber>
    </recommendedName>
    <alternativeName>
        <fullName evidence="11">Galactose kinase</fullName>
    </alternativeName>
</protein>
<feature type="binding site" evidence="11">
    <location>
        <begin position="129"/>
        <end position="135"/>
    </location>
    <ligand>
        <name>ATP</name>
        <dbReference type="ChEBI" id="CHEBI:30616"/>
    </ligand>
</feature>
<dbReference type="PANTHER" id="PTHR10457:SF7">
    <property type="entry name" value="GALACTOKINASE-RELATED"/>
    <property type="match status" value="1"/>
</dbReference>
<dbReference type="InterPro" id="IPR006204">
    <property type="entry name" value="GHMP_kinase_N_dom"/>
</dbReference>
<reference evidence="16" key="1">
    <citation type="submission" date="2020-02" db="EMBL/GenBank/DDBJ databases">
        <authorList>
            <person name="Meier V. D."/>
        </authorList>
    </citation>
    <scope>NUCLEOTIDE SEQUENCE</scope>
    <source>
        <strain evidence="16">AVDCRST_MAG77</strain>
    </source>
</reference>
<evidence type="ECO:0000256" key="5">
    <source>
        <dbReference type="ARBA" id="ARBA00022741"/>
    </source>
</evidence>
<dbReference type="GO" id="GO:0006012">
    <property type="term" value="P:galactose metabolic process"/>
    <property type="evidence" value="ECO:0007669"/>
    <property type="project" value="UniProtKB-UniRule"/>
</dbReference>
<evidence type="ECO:0000256" key="1">
    <source>
        <dbReference type="ARBA" id="ARBA00006566"/>
    </source>
</evidence>
<evidence type="ECO:0000256" key="6">
    <source>
        <dbReference type="ARBA" id="ARBA00022777"/>
    </source>
</evidence>
<dbReference type="InterPro" id="IPR019539">
    <property type="entry name" value="GalKase_N"/>
</dbReference>
<evidence type="ECO:0000256" key="10">
    <source>
        <dbReference type="ARBA" id="ARBA00023277"/>
    </source>
</evidence>
<sequence length="393" mass="42999">MVSESRAVASAESVTEAFRREFGVEPQVLARAPGRVNLIGEHTDYNDGFVFPVAIDRDVWVAARATGDTRARLFASNFRRRTEFPLDDVRHHPSERWSHYERGVVVMLQREGHAVGGFLAAIDGDVPSGAGLSSSAAVEVATGTALKALFGLELEPVRLAQLCQRAENEFVGVNSGIMDQFISALGRRETALMVDCRSLEYRHVPLAGDVQIVVADTSVKRGLVDSEYNTRRAECEEAVRLLGQRLPGVRALRDVTLTQFEQCAGDLPDVVRRRARHVISENERVLASVQALEAGDLATFGRLMDESHASLRDDYQVTVRQLDVMVEAARTVPGVLGSRMTGAGFGGCTVSLVETAAVDEFRRVVPDRYRRETGIDPKVYVCRAVDGASATTL</sequence>
<dbReference type="GO" id="GO:0005524">
    <property type="term" value="F:ATP binding"/>
    <property type="evidence" value="ECO:0007669"/>
    <property type="project" value="UniProtKB-UniRule"/>
</dbReference>
<dbReference type="UniPathway" id="UPA00214"/>
<dbReference type="Gene3D" id="3.30.230.10">
    <property type="match status" value="1"/>
</dbReference>
<dbReference type="Pfam" id="PF10509">
    <property type="entry name" value="GalKase_gal_bdg"/>
    <property type="match status" value="1"/>
</dbReference>
<comment type="subcellular location">
    <subcellularLocation>
        <location evidence="11">Cytoplasm</location>
    </subcellularLocation>
</comment>
<dbReference type="EC" id="2.7.1.6" evidence="11 12"/>
<evidence type="ECO:0000259" key="14">
    <source>
        <dbReference type="Pfam" id="PF08544"/>
    </source>
</evidence>
<keyword evidence="7 11" id="KW-0067">ATP-binding</keyword>
<feature type="binding site" evidence="11">
    <location>
        <position position="167"/>
    </location>
    <ligand>
        <name>Mg(2+)</name>
        <dbReference type="ChEBI" id="CHEBI:18420"/>
    </ligand>
</feature>
<dbReference type="FunFam" id="3.30.230.10:FF:000017">
    <property type="entry name" value="Galactokinase"/>
    <property type="match status" value="1"/>
</dbReference>